<feature type="compositionally biased region" description="Polar residues" evidence="6">
    <location>
        <begin position="515"/>
        <end position="600"/>
    </location>
</feature>
<evidence type="ECO:0000256" key="3">
    <source>
        <dbReference type="ARBA" id="ARBA00022777"/>
    </source>
</evidence>
<dbReference type="Proteomes" id="UP000825729">
    <property type="component" value="Unassembled WGS sequence"/>
</dbReference>
<dbReference type="EMBL" id="JAINDJ010000003">
    <property type="protein sequence ID" value="KAG9453515.1"/>
    <property type="molecule type" value="Genomic_DNA"/>
</dbReference>
<keyword evidence="4 5" id="KW-0067">ATP-binding</keyword>
<dbReference type="GO" id="GO:0005524">
    <property type="term" value="F:ATP binding"/>
    <property type="evidence" value="ECO:0007669"/>
    <property type="project" value="UniProtKB-UniRule"/>
</dbReference>
<accession>A0AAV7EX91</accession>
<proteinExistence type="predicted"/>
<dbReference type="GO" id="GO:0007165">
    <property type="term" value="P:signal transduction"/>
    <property type="evidence" value="ECO:0007669"/>
    <property type="project" value="TreeGrafter"/>
</dbReference>
<dbReference type="PANTHER" id="PTHR48011">
    <property type="entry name" value="CCR4-NOT TRANSCRIPTIONAL COMPLEX SUBUNIT CAF120-RELATED"/>
    <property type="match status" value="1"/>
</dbReference>
<dbReference type="InterPro" id="IPR000719">
    <property type="entry name" value="Prot_kinase_dom"/>
</dbReference>
<feature type="region of interest" description="Disordered" evidence="6">
    <location>
        <begin position="502"/>
        <end position="600"/>
    </location>
</feature>
<dbReference type="SMART" id="SM00220">
    <property type="entry name" value="S_TKc"/>
    <property type="match status" value="1"/>
</dbReference>
<keyword evidence="2 5" id="KW-0547">Nucleotide-binding</keyword>
<evidence type="ECO:0000313" key="8">
    <source>
        <dbReference type="EMBL" id="KAG9453515.1"/>
    </source>
</evidence>
<dbReference type="PANTHER" id="PTHR48011:SF7">
    <property type="entry name" value="F10K1.14 PROTEIN"/>
    <property type="match status" value="1"/>
</dbReference>
<dbReference type="AlphaFoldDB" id="A0AAV7EX91"/>
<keyword evidence="9" id="KW-1185">Reference proteome</keyword>
<feature type="region of interest" description="Disordered" evidence="6">
    <location>
        <begin position="303"/>
        <end position="326"/>
    </location>
</feature>
<organism evidence="8 9">
    <name type="scientific">Aristolochia fimbriata</name>
    <name type="common">White veined hardy Dutchman's pipe vine</name>
    <dbReference type="NCBI Taxonomy" id="158543"/>
    <lineage>
        <taxon>Eukaryota</taxon>
        <taxon>Viridiplantae</taxon>
        <taxon>Streptophyta</taxon>
        <taxon>Embryophyta</taxon>
        <taxon>Tracheophyta</taxon>
        <taxon>Spermatophyta</taxon>
        <taxon>Magnoliopsida</taxon>
        <taxon>Magnoliidae</taxon>
        <taxon>Piperales</taxon>
        <taxon>Aristolochiaceae</taxon>
        <taxon>Aristolochia</taxon>
    </lineage>
</organism>
<dbReference type="PROSITE" id="PS50011">
    <property type="entry name" value="PROTEIN_KINASE_DOM"/>
    <property type="match status" value="1"/>
</dbReference>
<evidence type="ECO:0000313" key="9">
    <source>
        <dbReference type="Proteomes" id="UP000825729"/>
    </source>
</evidence>
<dbReference type="InterPro" id="IPR011009">
    <property type="entry name" value="Kinase-like_dom_sf"/>
</dbReference>
<feature type="compositionally biased region" description="Acidic residues" evidence="6">
    <location>
        <begin position="303"/>
        <end position="313"/>
    </location>
</feature>
<feature type="binding site" evidence="5">
    <location>
        <position position="37"/>
    </location>
    <ligand>
        <name>ATP</name>
        <dbReference type="ChEBI" id="CHEBI:30616"/>
    </ligand>
</feature>
<evidence type="ECO:0000256" key="5">
    <source>
        <dbReference type="PROSITE-ProRule" id="PRU10141"/>
    </source>
</evidence>
<protein>
    <recommendedName>
        <fullName evidence="7">Protein kinase domain-containing protein</fullName>
    </recommendedName>
</protein>
<dbReference type="Gene3D" id="1.10.510.10">
    <property type="entry name" value="Transferase(Phosphotransferase) domain 1"/>
    <property type="match status" value="1"/>
</dbReference>
<keyword evidence="3" id="KW-0418">Kinase</keyword>
<dbReference type="InterPro" id="IPR052751">
    <property type="entry name" value="Plant_MAPKKK"/>
</dbReference>
<feature type="region of interest" description="Disordered" evidence="6">
    <location>
        <begin position="350"/>
        <end position="396"/>
    </location>
</feature>
<evidence type="ECO:0000256" key="4">
    <source>
        <dbReference type="ARBA" id="ARBA00022840"/>
    </source>
</evidence>
<name>A0AAV7EX91_ARIFI</name>
<dbReference type="GO" id="GO:0004672">
    <property type="term" value="F:protein kinase activity"/>
    <property type="evidence" value="ECO:0007669"/>
    <property type="project" value="InterPro"/>
</dbReference>
<evidence type="ECO:0000259" key="7">
    <source>
        <dbReference type="PROSITE" id="PS50011"/>
    </source>
</evidence>
<dbReference type="InterPro" id="IPR017441">
    <property type="entry name" value="Protein_kinase_ATP_BS"/>
</dbReference>
<sequence length="600" mass="66649">MEQRKSNWSRGACIGRGSFGTVNLAVNRVNRRVFAVKSVRVGSSSVAPAVDALEREIEIVRSLDSPFVVRYLGDDRTEEGPTRAEYRNLHLEYMGGGTVTDAAARGELRERAIRSYTRSLLRALEYLHARGLVHCDVKGRNVLLGPSGAKLADLGSSWRVSTPGGGGGEGGGGDGWMRGTPLWMAPEVMRGEAPEPAADVWSLGCTLIEMVTGKAPWSEWSECGAMNATEAMCRIGFLQLLPKFPSRLSATGLDFLEKCLRRDAGERWTCEQLLQHPFLDSTAGIEQSPRSVLDGIEPEIFHEDESEDSEDSGPESSTCGPGDPDSLITARDRIAQLACKREIDWESEGWEVVRGPPQVSGSEREDEENDRRGERREEMRVEYSSTPSSERSEGDYSECDYVSSGGGFSCAECCSCCYCCCYRAGFCCQHGWGEKDMGKVKHTSRPSCMHAVASNTNHNFFSLIDRLQDLKSFFPPHRSLPRSRTHSKKETQKRMAAHRYLFRTKKKVPSDSMHQKITPSDSMHQKITPSDSMHQKITPSDSMHQKITPSDSMHQKITPSDSMHQKITPSDSMHQKITPSDSMHQKITPSDSMLQKITVP</sequence>
<feature type="region of interest" description="Disordered" evidence="6">
    <location>
        <begin position="475"/>
        <end position="494"/>
    </location>
</feature>
<feature type="domain" description="Protein kinase" evidence="7">
    <location>
        <begin position="8"/>
        <end position="279"/>
    </location>
</feature>
<dbReference type="CDD" id="cd06606">
    <property type="entry name" value="STKc_MAPKKK"/>
    <property type="match status" value="1"/>
</dbReference>
<evidence type="ECO:0000256" key="1">
    <source>
        <dbReference type="ARBA" id="ARBA00022679"/>
    </source>
</evidence>
<dbReference type="PROSITE" id="PS00108">
    <property type="entry name" value="PROTEIN_KINASE_ST"/>
    <property type="match status" value="1"/>
</dbReference>
<reference evidence="8 9" key="1">
    <citation type="submission" date="2021-07" db="EMBL/GenBank/DDBJ databases">
        <title>The Aristolochia fimbriata genome: insights into angiosperm evolution, floral development and chemical biosynthesis.</title>
        <authorList>
            <person name="Jiao Y."/>
        </authorList>
    </citation>
    <scope>NUCLEOTIDE SEQUENCE [LARGE SCALE GENOMIC DNA]</scope>
    <source>
        <strain evidence="8">IBCAS-2021</strain>
        <tissue evidence="8">Leaf</tissue>
    </source>
</reference>
<dbReference type="PROSITE" id="PS00107">
    <property type="entry name" value="PROTEIN_KINASE_ATP"/>
    <property type="match status" value="1"/>
</dbReference>
<feature type="compositionally biased region" description="Basic and acidic residues" evidence="6">
    <location>
        <begin position="369"/>
        <end position="381"/>
    </location>
</feature>
<gene>
    <name evidence="8" type="ORF">H6P81_006419</name>
</gene>
<dbReference type="SUPFAM" id="SSF56112">
    <property type="entry name" value="Protein kinase-like (PK-like)"/>
    <property type="match status" value="1"/>
</dbReference>
<dbReference type="Pfam" id="PF00069">
    <property type="entry name" value="Pkinase"/>
    <property type="match status" value="1"/>
</dbReference>
<dbReference type="InterPro" id="IPR008271">
    <property type="entry name" value="Ser/Thr_kinase_AS"/>
</dbReference>
<comment type="caution">
    <text evidence="8">The sequence shown here is derived from an EMBL/GenBank/DDBJ whole genome shotgun (WGS) entry which is preliminary data.</text>
</comment>
<keyword evidence="1" id="KW-0808">Transferase</keyword>
<evidence type="ECO:0000256" key="2">
    <source>
        <dbReference type="ARBA" id="ARBA00022741"/>
    </source>
</evidence>
<evidence type="ECO:0000256" key="6">
    <source>
        <dbReference type="SAM" id="MobiDB-lite"/>
    </source>
</evidence>